<protein>
    <submittedName>
        <fullName evidence="7">DEAD/DEAH box helicase domain protein</fullName>
    </submittedName>
</protein>
<dbReference type="GO" id="GO:0004386">
    <property type="term" value="F:helicase activity"/>
    <property type="evidence" value="ECO:0007669"/>
    <property type="project" value="UniProtKB-KW"/>
</dbReference>
<keyword evidence="2" id="KW-0378">Hydrolase</keyword>
<dbReference type="InterPro" id="IPR050699">
    <property type="entry name" value="RNA-DNA_Helicase"/>
</dbReference>
<dbReference type="Pfam" id="PF00271">
    <property type="entry name" value="Helicase_C"/>
    <property type="match status" value="1"/>
</dbReference>
<keyword evidence="4" id="KW-0067">ATP-binding</keyword>
<dbReference type="PANTHER" id="PTHR12131">
    <property type="entry name" value="ATP-DEPENDENT RNA AND DNA HELICASE"/>
    <property type="match status" value="1"/>
</dbReference>
<evidence type="ECO:0000256" key="1">
    <source>
        <dbReference type="ARBA" id="ARBA00022741"/>
    </source>
</evidence>
<name>D3PVE6_STANL</name>
<dbReference type="InterPro" id="IPR011545">
    <property type="entry name" value="DEAD/DEAH_box_helicase_dom"/>
</dbReference>
<dbReference type="GO" id="GO:0003676">
    <property type="term" value="F:nucleic acid binding"/>
    <property type="evidence" value="ECO:0007669"/>
    <property type="project" value="InterPro"/>
</dbReference>
<feature type="domain" description="Helicase ATP-binding" evidence="5">
    <location>
        <begin position="39"/>
        <end position="195"/>
    </location>
</feature>
<gene>
    <name evidence="7" type="ordered locus">Snas_3396</name>
</gene>
<dbReference type="Gene3D" id="3.40.50.300">
    <property type="entry name" value="P-loop containing nucleotide triphosphate hydrolases"/>
    <property type="match status" value="2"/>
</dbReference>
<evidence type="ECO:0000259" key="6">
    <source>
        <dbReference type="PROSITE" id="PS51194"/>
    </source>
</evidence>
<dbReference type="GO" id="GO:0016787">
    <property type="term" value="F:hydrolase activity"/>
    <property type="evidence" value="ECO:0007669"/>
    <property type="project" value="UniProtKB-KW"/>
</dbReference>
<dbReference type="STRING" id="446470.Snas_3396"/>
<dbReference type="Proteomes" id="UP000000844">
    <property type="component" value="Chromosome"/>
</dbReference>
<keyword evidence="3 7" id="KW-0347">Helicase</keyword>
<feature type="domain" description="Helicase C-terminal" evidence="6">
    <location>
        <begin position="215"/>
        <end position="429"/>
    </location>
</feature>
<dbReference type="SMART" id="SM00490">
    <property type="entry name" value="HELICc"/>
    <property type="match status" value="1"/>
</dbReference>
<dbReference type="Pfam" id="PF00270">
    <property type="entry name" value="DEAD"/>
    <property type="match status" value="1"/>
</dbReference>
<evidence type="ECO:0000256" key="4">
    <source>
        <dbReference type="ARBA" id="ARBA00022840"/>
    </source>
</evidence>
<dbReference type="OrthoDB" id="3229913at2"/>
<dbReference type="eggNOG" id="COG4581">
    <property type="taxonomic scope" value="Bacteria"/>
</dbReference>
<accession>D3PVE6</accession>
<dbReference type="InterPro" id="IPR027417">
    <property type="entry name" value="P-loop_NTPase"/>
</dbReference>
<evidence type="ECO:0000313" key="8">
    <source>
        <dbReference type="Proteomes" id="UP000000844"/>
    </source>
</evidence>
<dbReference type="Pfam" id="PF12029">
    <property type="entry name" value="DUF3516"/>
    <property type="match status" value="1"/>
</dbReference>
<keyword evidence="1" id="KW-0547">Nucleotide-binding</keyword>
<dbReference type="AlphaFoldDB" id="D3PVE6"/>
<dbReference type="GO" id="GO:0005524">
    <property type="term" value="F:ATP binding"/>
    <property type="evidence" value="ECO:0007669"/>
    <property type="project" value="UniProtKB-KW"/>
</dbReference>
<keyword evidence="8" id="KW-1185">Reference proteome</keyword>
<dbReference type="RefSeq" id="WP_013018631.1">
    <property type="nucleotide sequence ID" value="NC_013947.1"/>
</dbReference>
<dbReference type="InterPro" id="IPR014001">
    <property type="entry name" value="Helicase_ATP-bd"/>
</dbReference>
<dbReference type="FunFam" id="3.40.50.300:FF:000922">
    <property type="entry name" value="DEAD/DEAH box helicase"/>
    <property type="match status" value="1"/>
</dbReference>
<reference evidence="7 8" key="1">
    <citation type="journal article" date="2009" name="Stand. Genomic Sci.">
        <title>Complete genome sequence of Stackebrandtia nassauensis type strain (LLR-40K-21).</title>
        <authorList>
            <person name="Munk C."/>
            <person name="Lapidus A."/>
            <person name="Copeland A."/>
            <person name="Jando M."/>
            <person name="Mayilraj S."/>
            <person name="Glavina Del Rio T."/>
            <person name="Nolan M."/>
            <person name="Chen F."/>
            <person name="Lucas S."/>
            <person name="Tice H."/>
            <person name="Cheng J.F."/>
            <person name="Han C."/>
            <person name="Detter J.C."/>
            <person name="Bruce D."/>
            <person name="Goodwin L."/>
            <person name="Chain P."/>
            <person name="Pitluck S."/>
            <person name="Goker M."/>
            <person name="Ovchinikova G."/>
            <person name="Pati A."/>
            <person name="Ivanova N."/>
            <person name="Mavromatis K."/>
            <person name="Chen A."/>
            <person name="Palaniappan K."/>
            <person name="Land M."/>
            <person name="Hauser L."/>
            <person name="Chang Y.J."/>
            <person name="Jeffries C.D."/>
            <person name="Bristow J."/>
            <person name="Eisen J.A."/>
            <person name="Markowitz V."/>
            <person name="Hugenholtz P."/>
            <person name="Kyrpides N.C."/>
            <person name="Klenk H.P."/>
        </authorList>
    </citation>
    <scope>NUCLEOTIDE SEQUENCE [LARGE SCALE GENOMIC DNA]</scope>
    <source>
        <strain evidence="8">DSM 44728 / CIP 108903 / NRRL B-16338 / NBRC 102104 / LLR-40K-21</strain>
    </source>
</reference>
<dbReference type="PROSITE" id="PS51192">
    <property type="entry name" value="HELICASE_ATP_BIND_1"/>
    <property type="match status" value="1"/>
</dbReference>
<dbReference type="KEGG" id="sna:Snas_3396"/>
<proteinExistence type="predicted"/>
<evidence type="ECO:0000256" key="2">
    <source>
        <dbReference type="ARBA" id="ARBA00022801"/>
    </source>
</evidence>
<dbReference type="PROSITE" id="PS51194">
    <property type="entry name" value="HELICASE_CTER"/>
    <property type="match status" value="1"/>
</dbReference>
<evidence type="ECO:0000313" key="7">
    <source>
        <dbReference type="EMBL" id="ADD43060.1"/>
    </source>
</evidence>
<dbReference type="InterPro" id="IPR021904">
    <property type="entry name" value="DUF3516"/>
</dbReference>
<dbReference type="EMBL" id="CP001778">
    <property type="protein sequence ID" value="ADD43060.1"/>
    <property type="molecule type" value="Genomic_DNA"/>
</dbReference>
<evidence type="ECO:0000256" key="3">
    <source>
        <dbReference type="ARBA" id="ARBA00022806"/>
    </source>
</evidence>
<dbReference type="PANTHER" id="PTHR12131:SF1">
    <property type="entry name" value="ATP-DEPENDENT RNA HELICASE SUPV3L1, MITOCHONDRIAL-RELATED"/>
    <property type="match status" value="1"/>
</dbReference>
<sequence length="832" mass="91990">MNLADRFPATPDPDAIFSAFTDWAVEAGFSLYDAQEEAVMEIVSGNNVIVSTPTGSGKSLIAAGAHFAALSENRTSFYTAPIKALVSEKFFDLCELFGTDNVGMMTGDASVNADAPLICCTAEVLANIAFRDGDYADVGQVVMDEFHFYAEPDRGWAWQVPLLELPRTQFVLMSATLGDTSFFEKDLTRRTGRTTTAITSGTRPVPLYYRYSTEPLQQTIELLLRDDKAPVYIVHFTQAAAMEQASALMSINVCTKEEKAAINDLIGGFRFTTKFGKMLSRLVKHGIGVHHAGMLPKYRRLVERLAQAGLLKIICGTDTLGVGVNVPIRTVLFTGLTKYDGQRTRRLRSREFHQIAGRAGRAGFDTEGLVVAQAPEHVIENQKAITKAGDDPKKLRKIKKKSAPEGFVGWSEETFQKLQESPPEPLTSRFRVSNAMLINVIARPGNAFDAMRSLLTDNHAPPGIQRKLISEAIAMYRSLLAAGIVEELPEPDRTGRRQRLTVDLDTTFALNQPLSPLALAAYELLDPEDIHHGLDTLSIIEATLEDPRQVLAAQQSRARGEAVAQMKADGIEYDERVERVAEITHPKPLEELLEAAYDAYGRTHPWIRDHPLRPKSVARDLYERAMTFGEYIAFYDLSRAEGIVLRYLASAYKALDQTIPDDAKTEEIHDLVAWLGEVVRQVDSSLLDEWQQLSNPKDDEDTVIVPKEASSAITANERAFTVAVRNAMFRHVELAALDRPEELAGLETGLSVEDWEAALDGYFEAHDDIGTGANARSAAMLLIDKQPHTWRVSQIVDDPDGDHDWRINAEVDLPASDEAGQVELTITSMAAM</sequence>
<dbReference type="SUPFAM" id="SSF52540">
    <property type="entry name" value="P-loop containing nucleoside triphosphate hydrolases"/>
    <property type="match status" value="1"/>
</dbReference>
<dbReference type="SMART" id="SM00487">
    <property type="entry name" value="DEXDc"/>
    <property type="match status" value="1"/>
</dbReference>
<evidence type="ECO:0000259" key="5">
    <source>
        <dbReference type="PROSITE" id="PS51192"/>
    </source>
</evidence>
<dbReference type="HOGENOM" id="CLU_017075_0_0_11"/>
<organism evidence="7 8">
    <name type="scientific">Stackebrandtia nassauensis (strain DSM 44728 / CIP 108903 / NRRL B-16338 / NBRC 102104 / LLR-40K-21)</name>
    <dbReference type="NCBI Taxonomy" id="446470"/>
    <lineage>
        <taxon>Bacteria</taxon>
        <taxon>Bacillati</taxon>
        <taxon>Actinomycetota</taxon>
        <taxon>Actinomycetes</taxon>
        <taxon>Glycomycetales</taxon>
        <taxon>Glycomycetaceae</taxon>
        <taxon>Stackebrandtia</taxon>
    </lineage>
</organism>
<dbReference type="InterPro" id="IPR001650">
    <property type="entry name" value="Helicase_C-like"/>
</dbReference>